<dbReference type="PANTHER" id="PTHR43777:SF1">
    <property type="entry name" value="MOLYBDENUM COFACTOR CYTIDYLYLTRANSFERASE"/>
    <property type="match status" value="1"/>
</dbReference>
<dbReference type="SUPFAM" id="SSF53448">
    <property type="entry name" value="Nucleotide-diphospho-sugar transferases"/>
    <property type="match status" value="1"/>
</dbReference>
<dbReference type="EMBL" id="LRFG02000008">
    <property type="protein sequence ID" value="PCO04079.1"/>
    <property type="molecule type" value="Genomic_DNA"/>
</dbReference>
<reference evidence="3" key="1">
    <citation type="submission" date="2017-08" db="EMBL/GenBank/DDBJ databases">
        <title>Microbulbifer marisrubri sp. nov., a halophilic alphaproteobacterium isolated from marine sediment of the Yellow Sea, China.</title>
        <authorList>
            <person name="Zhang G."/>
            <person name="Xiong Q."/>
        </authorList>
    </citation>
    <scope>NUCLEOTIDE SEQUENCE [LARGE SCALE GENOMIC DNA]</scope>
    <source>
        <strain evidence="3">WRN-8</strain>
    </source>
</reference>
<dbReference type="Gene3D" id="3.90.550.10">
    <property type="entry name" value="Spore Coat Polysaccharide Biosynthesis Protein SpsA, Chain A"/>
    <property type="match status" value="1"/>
</dbReference>
<feature type="domain" description="MobA-like NTP transferase" evidence="2">
    <location>
        <begin position="5"/>
        <end position="169"/>
    </location>
</feature>
<dbReference type="InterPro" id="IPR025877">
    <property type="entry name" value="MobA-like_NTP_Trfase"/>
</dbReference>
<sequence length="222" mass="24136">MRYGALILAGGYSRRFRSDKRLASVEGEPMLAATLGRVRLALADHPGSLLQVVVRARDPLVEHLLVQRGVFPVHAPPWPVGVGASIAKGSEALLQADPHLDVIAVVPADMPYLRPEILSALLLQSERRSITVPVCLGEVGEVVTVGAELFPDLLSLSVRHGLKKLLRNRAERVRYQLVDDTTLIRSIDSPADFQAAIQPDPADKNFGIPRRDLRGAVATRGE</sequence>
<protein>
    <submittedName>
        <fullName evidence="3">Nucleotidyltransferase family protein</fullName>
    </submittedName>
</protein>
<dbReference type="InterPro" id="IPR029044">
    <property type="entry name" value="Nucleotide-diphossugar_trans"/>
</dbReference>
<proteinExistence type="predicted"/>
<dbReference type="Proteomes" id="UP000218427">
    <property type="component" value="Unassembled WGS sequence"/>
</dbReference>
<dbReference type="Pfam" id="PF12804">
    <property type="entry name" value="NTP_transf_3"/>
    <property type="match status" value="1"/>
</dbReference>
<keyword evidence="1" id="KW-0460">Magnesium</keyword>
<evidence type="ECO:0000313" key="3">
    <source>
        <dbReference type="EMBL" id="PCO04079.1"/>
    </source>
</evidence>
<dbReference type="RefSeq" id="WP_082679648.1">
    <property type="nucleotide sequence ID" value="NZ_LRFG02000008.1"/>
</dbReference>
<keyword evidence="4" id="KW-1185">Reference proteome</keyword>
<comment type="caution">
    <text evidence="3">The sequence shown here is derived from an EMBL/GenBank/DDBJ whole genome shotgun (WGS) entry which is preliminary data.</text>
</comment>
<evidence type="ECO:0000256" key="1">
    <source>
        <dbReference type="ARBA" id="ARBA00022842"/>
    </source>
</evidence>
<organism evidence="3 4">
    <name type="scientific">Microbulbifer flavimaris</name>
    <dbReference type="NCBI Taxonomy" id="1781068"/>
    <lineage>
        <taxon>Bacteria</taxon>
        <taxon>Pseudomonadati</taxon>
        <taxon>Pseudomonadota</taxon>
        <taxon>Gammaproteobacteria</taxon>
        <taxon>Cellvibrionales</taxon>
        <taxon>Microbulbiferaceae</taxon>
        <taxon>Microbulbifer</taxon>
    </lineage>
</organism>
<evidence type="ECO:0000313" key="4">
    <source>
        <dbReference type="Proteomes" id="UP000218427"/>
    </source>
</evidence>
<accession>A0ABX4HVE0</accession>
<dbReference type="CDD" id="cd04182">
    <property type="entry name" value="GT_2_like_f"/>
    <property type="match status" value="1"/>
</dbReference>
<gene>
    <name evidence="3" type="ORF">AWR36_015410</name>
</gene>
<name>A0ABX4HVE0_9GAMM</name>
<evidence type="ECO:0000259" key="2">
    <source>
        <dbReference type="Pfam" id="PF12804"/>
    </source>
</evidence>
<dbReference type="PANTHER" id="PTHR43777">
    <property type="entry name" value="MOLYBDENUM COFACTOR CYTIDYLYLTRANSFERASE"/>
    <property type="match status" value="1"/>
</dbReference>